<dbReference type="InterPro" id="IPR049278">
    <property type="entry name" value="MS_channel_C"/>
</dbReference>
<dbReference type="RefSeq" id="WP_029094864.1">
    <property type="nucleotide sequence ID" value="NZ_CAADJA010000002.1"/>
</dbReference>
<keyword evidence="13" id="KW-1185">Reference proteome</keyword>
<name>A0A2C6DUL3_9GAMM</name>
<dbReference type="EMBL" id="CAADJA010000002">
    <property type="protein sequence ID" value="VFS53238.1"/>
    <property type="molecule type" value="Genomic_DNA"/>
</dbReference>
<comment type="subunit">
    <text evidence="7">Homoheptamer.</text>
</comment>
<protein>
    <recommendedName>
        <fullName evidence="7">Small-conductance mechanosensitive channel</fullName>
    </recommendedName>
</protein>
<evidence type="ECO:0000256" key="4">
    <source>
        <dbReference type="ARBA" id="ARBA00022692"/>
    </source>
</evidence>
<dbReference type="SUPFAM" id="SSF50182">
    <property type="entry name" value="Sm-like ribonucleoproteins"/>
    <property type="match status" value="1"/>
</dbReference>
<evidence type="ECO:0000313" key="11">
    <source>
        <dbReference type="EMBL" id="PHI32165.1"/>
    </source>
</evidence>
<evidence type="ECO:0000313" key="12">
    <source>
        <dbReference type="EMBL" id="VFS53238.1"/>
    </source>
</evidence>
<evidence type="ECO:0000259" key="10">
    <source>
        <dbReference type="Pfam" id="PF21088"/>
    </source>
</evidence>
<feature type="transmembrane region" description="Helical" evidence="7">
    <location>
        <begin position="97"/>
        <end position="127"/>
    </location>
</feature>
<keyword evidence="7" id="KW-0406">Ion transport</keyword>
<keyword evidence="3" id="KW-1003">Cell membrane</keyword>
<evidence type="ECO:0000313" key="14">
    <source>
        <dbReference type="Proteomes" id="UP000373449"/>
    </source>
</evidence>
<comment type="caution">
    <text evidence="7">Lacks conserved residue(s) required for the propagation of feature annotation.</text>
</comment>
<keyword evidence="6 7" id="KW-0472">Membrane</keyword>
<evidence type="ECO:0000256" key="3">
    <source>
        <dbReference type="ARBA" id="ARBA00022475"/>
    </source>
</evidence>
<dbReference type="Pfam" id="PF05552">
    <property type="entry name" value="MS_channel_1st_1"/>
    <property type="match status" value="1"/>
</dbReference>
<evidence type="ECO:0000256" key="2">
    <source>
        <dbReference type="ARBA" id="ARBA00008017"/>
    </source>
</evidence>
<evidence type="ECO:0000256" key="5">
    <source>
        <dbReference type="ARBA" id="ARBA00022989"/>
    </source>
</evidence>
<keyword evidence="7" id="KW-0997">Cell inner membrane</keyword>
<evidence type="ECO:0000313" key="13">
    <source>
        <dbReference type="Proteomes" id="UP000224974"/>
    </source>
</evidence>
<comment type="similarity">
    <text evidence="2 7">Belongs to the MscS (TC 1.A.23) family.</text>
</comment>
<dbReference type="InterPro" id="IPR010920">
    <property type="entry name" value="LSM_dom_sf"/>
</dbReference>
<dbReference type="STRING" id="1111728.GCA_000427805_02144"/>
<evidence type="ECO:0000256" key="7">
    <source>
        <dbReference type="RuleBase" id="RU369025"/>
    </source>
</evidence>
<reference evidence="11" key="2">
    <citation type="submission" date="2017-09" db="EMBL/GenBank/DDBJ databases">
        <title>FDA dAtabase for Regulatory Grade micrObial Sequences (FDA-ARGOS): Supporting development and validation of Infectious Disease Dx tests.</title>
        <authorList>
            <person name="Minogue T."/>
            <person name="Wolcott M."/>
            <person name="Wasieloski L."/>
            <person name="Aguilar W."/>
            <person name="Moore D."/>
            <person name="Tallon L.J."/>
            <person name="Sadzewicz L."/>
            <person name="Ott S."/>
            <person name="Zhao X."/>
            <person name="Nagaraj S."/>
            <person name="Vavikolanu K."/>
            <person name="Aluvathingal J."/>
            <person name="Nadendla S."/>
            <person name="Sichtig H."/>
        </authorList>
    </citation>
    <scope>NUCLEOTIDE SEQUENCE</scope>
    <source>
        <strain evidence="11">FDAARGOS_387</strain>
    </source>
</reference>
<dbReference type="InterPro" id="IPR011066">
    <property type="entry name" value="MscS_channel_C_sf"/>
</dbReference>
<dbReference type="Gene3D" id="1.10.287.1260">
    <property type="match status" value="1"/>
</dbReference>
<dbReference type="InterPro" id="IPR045275">
    <property type="entry name" value="MscS_archaea/bacteria_type"/>
</dbReference>
<dbReference type="SUPFAM" id="SSF82689">
    <property type="entry name" value="Mechanosensitive channel protein MscS (YggB), C-terminal domain"/>
    <property type="match status" value="1"/>
</dbReference>
<dbReference type="InterPro" id="IPR008910">
    <property type="entry name" value="MSC_TM_helix"/>
</dbReference>
<dbReference type="Pfam" id="PF21088">
    <property type="entry name" value="MS_channel_1st"/>
    <property type="match status" value="1"/>
</dbReference>
<dbReference type="InterPro" id="IPR023408">
    <property type="entry name" value="MscS_beta-dom_sf"/>
</dbReference>
<organism evidence="11 13">
    <name type="scientific">Budvicia aquatica</name>
    <dbReference type="NCBI Taxonomy" id="82979"/>
    <lineage>
        <taxon>Bacteria</taxon>
        <taxon>Pseudomonadati</taxon>
        <taxon>Pseudomonadota</taxon>
        <taxon>Gammaproteobacteria</taxon>
        <taxon>Enterobacterales</taxon>
        <taxon>Budviciaceae</taxon>
        <taxon>Budvicia</taxon>
    </lineage>
</organism>
<dbReference type="InterPro" id="IPR006685">
    <property type="entry name" value="MscS_channel_2nd"/>
</dbReference>
<dbReference type="AlphaFoldDB" id="A0A2C6DUL3"/>
<evidence type="ECO:0000256" key="6">
    <source>
        <dbReference type="ARBA" id="ARBA00023136"/>
    </source>
</evidence>
<dbReference type="SUPFAM" id="SSF82861">
    <property type="entry name" value="Mechanosensitive channel protein MscS (YggB), transmembrane region"/>
    <property type="match status" value="1"/>
</dbReference>
<feature type="domain" description="Mechanosensitive ion channel MscS" evidence="8">
    <location>
        <begin position="114"/>
        <end position="180"/>
    </location>
</feature>
<dbReference type="Gene3D" id="3.30.70.100">
    <property type="match status" value="1"/>
</dbReference>
<evidence type="ECO:0000259" key="9">
    <source>
        <dbReference type="Pfam" id="PF21082"/>
    </source>
</evidence>
<keyword evidence="4 7" id="KW-0812">Transmembrane</keyword>
<evidence type="ECO:0000256" key="1">
    <source>
        <dbReference type="ARBA" id="ARBA00004651"/>
    </source>
</evidence>
<feature type="transmembrane region" description="Helical" evidence="7">
    <location>
        <begin position="72"/>
        <end position="91"/>
    </location>
</feature>
<dbReference type="PANTHER" id="PTHR30221:SF1">
    <property type="entry name" value="SMALL-CONDUCTANCE MECHANOSENSITIVE CHANNEL"/>
    <property type="match status" value="1"/>
</dbReference>
<dbReference type="Gene3D" id="2.30.30.60">
    <property type="match status" value="1"/>
</dbReference>
<feature type="domain" description="Mechanosensitive ion channel MscS C-terminal" evidence="9">
    <location>
        <begin position="187"/>
        <end position="267"/>
    </location>
</feature>
<accession>A0A2C6DUL3</accession>
<dbReference type="NCBIfam" id="NF007662">
    <property type="entry name" value="PRK10334.1"/>
    <property type="match status" value="1"/>
</dbReference>
<keyword evidence="7" id="KW-0813">Transport</keyword>
<sequence>MVNTSIDEHLTQFETWLAANQTFLIDSAINLAFAFVIIIIGFIIARIAAKIVIRLMDARAIDSTVSQFVSTLARYAIITFTLIAALGHIGVQTASVIAVLGAAGLAVGLALQGSLANFAAGVILVTFRPFRVGEFITFGAVSGTITSIHIFSTTMSTADGKMVVVPNGKVIAGEIINFSREPNRRLDMTVSVGYDSDIDRVKAVLTEVIDKDPRILKNLGITVRLNEMAASSLNFVVRVWVKNGDFGDVNFDLLENFKRALDANKINLPYPQMDVHLYRSAEPSSPSPR</sequence>
<feature type="domain" description="Mechanosensitive ion channel transmembrane helices 2/3" evidence="10">
    <location>
        <begin position="72"/>
        <end position="112"/>
    </location>
</feature>
<comment type="subcellular location">
    <subcellularLocation>
        <location evidence="7">Cell inner membrane</location>
        <topology evidence="7">Multi-pass membrane protein</topology>
    </subcellularLocation>
    <subcellularLocation>
        <location evidence="1">Cell membrane</location>
        <topology evidence="1">Multi-pass membrane protein</topology>
    </subcellularLocation>
</comment>
<dbReference type="PANTHER" id="PTHR30221">
    <property type="entry name" value="SMALL-CONDUCTANCE MECHANOSENSITIVE CHANNEL"/>
    <property type="match status" value="1"/>
</dbReference>
<proteinExistence type="inferred from homology"/>
<dbReference type="OrthoDB" id="9809206at2"/>
<dbReference type="EMBL" id="PDDX01000001">
    <property type="protein sequence ID" value="PHI32165.1"/>
    <property type="molecule type" value="Genomic_DNA"/>
</dbReference>
<dbReference type="Pfam" id="PF00924">
    <property type="entry name" value="MS_channel_2nd"/>
    <property type="match status" value="1"/>
</dbReference>
<keyword evidence="5 7" id="KW-1133">Transmembrane helix</keyword>
<feature type="transmembrane region" description="Helical" evidence="7">
    <location>
        <begin position="31"/>
        <end position="52"/>
    </location>
</feature>
<reference evidence="12 14" key="3">
    <citation type="submission" date="2019-03" db="EMBL/GenBank/DDBJ databases">
        <authorList>
            <consortium name="Pathogen Informatics"/>
        </authorList>
    </citation>
    <scope>NUCLEOTIDE SEQUENCE [LARGE SCALE GENOMIC DNA]</scope>
    <source>
        <strain evidence="12 14">NCTC12282</strain>
    </source>
</reference>
<dbReference type="InterPro" id="IPR011014">
    <property type="entry name" value="MscS_channel_TM-2"/>
</dbReference>
<dbReference type="Proteomes" id="UP000224974">
    <property type="component" value="Unassembled WGS sequence"/>
</dbReference>
<dbReference type="Proteomes" id="UP000373449">
    <property type="component" value="Unassembled WGS sequence"/>
</dbReference>
<dbReference type="GO" id="GO:0008381">
    <property type="term" value="F:mechanosensitive monoatomic ion channel activity"/>
    <property type="evidence" value="ECO:0007669"/>
    <property type="project" value="InterPro"/>
</dbReference>
<dbReference type="GO" id="GO:0005886">
    <property type="term" value="C:plasma membrane"/>
    <property type="evidence" value="ECO:0007669"/>
    <property type="project" value="UniProtKB-SubCell"/>
</dbReference>
<dbReference type="Pfam" id="PF21082">
    <property type="entry name" value="MS_channel_3rd"/>
    <property type="match status" value="1"/>
</dbReference>
<reference evidence="13" key="1">
    <citation type="submission" date="2017-09" db="EMBL/GenBank/DDBJ databases">
        <title>FDA dAtabase for Regulatory Grade micrObial Sequences (FDA-ARGOS): Supporting development and validation of Infectious Disease Dx tests.</title>
        <authorList>
            <person name="Minogue T."/>
            <person name="Wolcott M."/>
            <person name="Wasieloski L."/>
            <person name="Aguilar W."/>
            <person name="Moore D."/>
            <person name="Tallon L."/>
            <person name="Sadzewicz L."/>
            <person name="Ott S."/>
            <person name="Zhao X."/>
            <person name="Nagaraj S."/>
            <person name="Vavikolanu K."/>
            <person name="Aluvathingal J."/>
            <person name="Nadendla S."/>
            <person name="Sichtig H."/>
        </authorList>
    </citation>
    <scope>NUCLEOTIDE SEQUENCE [LARGE SCALE GENOMIC DNA]</scope>
    <source>
        <strain evidence="13">FDAARGOS_387</strain>
    </source>
</reference>
<keyword evidence="7" id="KW-0407">Ion channel</keyword>
<comment type="function">
    <text evidence="7">Mechanosensitive channel that participates in the regulation of osmotic pressure changes within the cell, opening in response to stretch forces in the membrane lipid bilayer, without the need for other proteins. Contributes to normal resistance to hypoosmotic shock. Forms an ion channel of 1.0 nanosiemens conductance with a slight preference for anions.</text>
</comment>
<evidence type="ECO:0000259" key="8">
    <source>
        <dbReference type="Pfam" id="PF00924"/>
    </source>
</evidence>
<dbReference type="InterPro" id="IPR049142">
    <property type="entry name" value="MS_channel_1st"/>
</dbReference>
<gene>
    <name evidence="12" type="primary">mscS</name>
    <name evidence="11" type="ORF">CRN84_24010</name>
    <name evidence="12" type="ORF">NCTC12282_06389</name>
</gene>